<dbReference type="InParanoid" id="A0A369J5F6"/>
<comment type="caution">
    <text evidence="2">The sequence shown here is derived from an EMBL/GenBank/DDBJ whole genome shotgun (WGS) entry which is preliminary data.</text>
</comment>
<name>A0A369J5F6_HYPMA</name>
<accession>A0A369J5F6</accession>
<feature type="compositionally biased region" description="Acidic residues" evidence="1">
    <location>
        <begin position="132"/>
        <end position="158"/>
    </location>
</feature>
<dbReference type="OrthoDB" id="3063379at2759"/>
<evidence type="ECO:0000256" key="1">
    <source>
        <dbReference type="SAM" id="MobiDB-lite"/>
    </source>
</evidence>
<evidence type="ECO:0000313" key="3">
    <source>
        <dbReference type="Proteomes" id="UP000076154"/>
    </source>
</evidence>
<protein>
    <submittedName>
        <fullName evidence="2">Uncharacterized protein</fullName>
    </submittedName>
</protein>
<feature type="region of interest" description="Disordered" evidence="1">
    <location>
        <begin position="107"/>
        <end position="158"/>
    </location>
</feature>
<dbReference type="EMBL" id="LUEZ02000096">
    <property type="protein sequence ID" value="RDB14923.1"/>
    <property type="molecule type" value="Genomic_DNA"/>
</dbReference>
<reference evidence="2" key="1">
    <citation type="submission" date="2018-04" db="EMBL/GenBank/DDBJ databases">
        <title>Whole genome sequencing of Hypsizygus marmoreus.</title>
        <authorList>
            <person name="Choi I.-G."/>
            <person name="Min B."/>
            <person name="Kim J.-G."/>
            <person name="Kim S."/>
            <person name="Oh Y.-L."/>
            <person name="Kong W.-S."/>
            <person name="Park H."/>
            <person name="Jeong J."/>
            <person name="Song E.-S."/>
        </authorList>
    </citation>
    <scope>NUCLEOTIDE SEQUENCE [LARGE SCALE GENOMIC DNA]</scope>
    <source>
        <strain evidence="2">51987-8</strain>
    </source>
</reference>
<organism evidence="2 3">
    <name type="scientific">Hypsizygus marmoreus</name>
    <name type="common">White beech mushroom</name>
    <name type="synonym">Agaricus marmoreus</name>
    <dbReference type="NCBI Taxonomy" id="39966"/>
    <lineage>
        <taxon>Eukaryota</taxon>
        <taxon>Fungi</taxon>
        <taxon>Dikarya</taxon>
        <taxon>Basidiomycota</taxon>
        <taxon>Agaricomycotina</taxon>
        <taxon>Agaricomycetes</taxon>
        <taxon>Agaricomycetidae</taxon>
        <taxon>Agaricales</taxon>
        <taxon>Tricholomatineae</taxon>
        <taxon>Lyophyllaceae</taxon>
        <taxon>Hypsizygus</taxon>
    </lineage>
</organism>
<feature type="compositionally biased region" description="Acidic residues" evidence="1">
    <location>
        <begin position="108"/>
        <end position="118"/>
    </location>
</feature>
<sequence length="194" mass="21934">MPVQDRGANYNAFGYDPKGHKAYLSSLFYGPDWVPKFTPQQFGGRPEPPRYGPPARYQRAYLPEGWTPRPLPDLYNVGEPFPPFFPPPNPYDPEWCAALLCSTRFMEASEESDSDESDVPTSPIVPYKEDLDMSDEDDEDDTTEVIGEGEDQFADDDATMTKVVMEAVAEMEGMEISHDVLNFGEELKDMQDEN</sequence>
<dbReference type="AlphaFoldDB" id="A0A369J5F6"/>
<gene>
    <name evidence="2" type="ORF">Hypma_016218</name>
</gene>
<proteinExistence type="predicted"/>
<dbReference type="Proteomes" id="UP000076154">
    <property type="component" value="Unassembled WGS sequence"/>
</dbReference>
<keyword evidence="3" id="KW-1185">Reference proteome</keyword>
<evidence type="ECO:0000313" key="2">
    <source>
        <dbReference type="EMBL" id="RDB14923.1"/>
    </source>
</evidence>